<gene>
    <name evidence="3" type="ORF">R3P38DRAFT_3307975</name>
</gene>
<dbReference type="Proteomes" id="UP001362999">
    <property type="component" value="Unassembled WGS sequence"/>
</dbReference>
<dbReference type="EMBL" id="JAWWNJ010000010">
    <property type="protein sequence ID" value="KAK7046731.1"/>
    <property type="molecule type" value="Genomic_DNA"/>
</dbReference>
<name>A0AAW0D950_9AGAR</name>
<protein>
    <submittedName>
        <fullName evidence="3">Uncharacterized protein</fullName>
    </submittedName>
</protein>
<evidence type="ECO:0000256" key="2">
    <source>
        <dbReference type="SAM" id="Phobius"/>
    </source>
</evidence>
<feature type="transmembrane region" description="Helical" evidence="2">
    <location>
        <begin position="101"/>
        <end position="121"/>
    </location>
</feature>
<proteinExistence type="predicted"/>
<feature type="transmembrane region" description="Helical" evidence="2">
    <location>
        <begin position="59"/>
        <end position="81"/>
    </location>
</feature>
<keyword evidence="2" id="KW-0472">Membrane</keyword>
<feature type="region of interest" description="Disordered" evidence="1">
    <location>
        <begin position="1"/>
        <end position="47"/>
    </location>
</feature>
<dbReference type="AlphaFoldDB" id="A0AAW0D950"/>
<feature type="transmembrane region" description="Helical" evidence="2">
    <location>
        <begin position="162"/>
        <end position="183"/>
    </location>
</feature>
<evidence type="ECO:0000256" key="1">
    <source>
        <dbReference type="SAM" id="MobiDB-lite"/>
    </source>
</evidence>
<feature type="transmembrane region" description="Helical" evidence="2">
    <location>
        <begin position="553"/>
        <end position="573"/>
    </location>
</feature>
<reference evidence="3 4" key="1">
    <citation type="journal article" date="2024" name="J Genomics">
        <title>Draft genome sequencing and assembly of Favolaschia claudopus CIRM-BRFM 2984 isolated from oak limbs.</title>
        <authorList>
            <person name="Navarro D."/>
            <person name="Drula E."/>
            <person name="Chaduli D."/>
            <person name="Cazenave R."/>
            <person name="Ahrendt S."/>
            <person name="Wang J."/>
            <person name="Lipzen A."/>
            <person name="Daum C."/>
            <person name="Barry K."/>
            <person name="Grigoriev I.V."/>
            <person name="Favel A."/>
            <person name="Rosso M.N."/>
            <person name="Martin F."/>
        </authorList>
    </citation>
    <scope>NUCLEOTIDE SEQUENCE [LARGE SCALE GENOMIC DNA]</scope>
    <source>
        <strain evidence="3 4">CIRM-BRFM 2984</strain>
    </source>
</reference>
<keyword evidence="4" id="KW-1185">Reference proteome</keyword>
<evidence type="ECO:0000313" key="4">
    <source>
        <dbReference type="Proteomes" id="UP001362999"/>
    </source>
</evidence>
<evidence type="ECO:0000313" key="3">
    <source>
        <dbReference type="EMBL" id="KAK7046731.1"/>
    </source>
</evidence>
<accession>A0AAW0D950</accession>
<sequence length="653" mass="71894">MHRRAVPSLGFTNRDESVDTLGEQDPGTPIRSRDNFLPSHSRPASRTGQARPFQYFDPLSLLSLALHSLLILVHVILLGIWSKRLEHRVTFSLKNQKTASFLITAISTTIGTLYSATLVFITQTLSMRRSLQRPQTLTETHDNAVAWIGIGSAIMQLWSQKAVPASVFGVFSTFLYLLGVLILHVTTPALFALEAFNATQPVLVDSQGLPSYNWSNETNGFFGDYETLIYFIPQPLSVLPFVFQGYIPTLGLHNGSMYEVLAPNEGFGNIAVKGTKFDITCGYIPDLTFRPVDNTSAWNVTGPPFQPYYEIIEPTQPGIIVPINRTFLDTILFYTTIPILDSNSETGPTYALSPPLGNATSAIQVMGCSLALINQTAVVDAQARTLLSLKPELNRTESNWAPYSGPLDMQGSAQSNFTSSGNPFLDLWGLWYTFIPPSDVGLLSLQDDHRLSLADFQLNQMLNLFSPTDRPKNVSLHIFENSLSAVIASMFWALGNIPAFHGFMLGSSGNGTTTIIDQVPVEGIPSNLQYIFQRPYLIPGKIPVTTYTLKARLNLSIIAVISGFIASILLLLLSLPSSLFNRRNGTGASLDGMGFLHSIWLYRNHRELETLLVQVDNPTQDNLRAAGMVKTALTNNTGDTQETLLLHSIPSHK</sequence>
<comment type="caution">
    <text evidence="3">The sequence shown here is derived from an EMBL/GenBank/DDBJ whole genome shotgun (WGS) entry which is preliminary data.</text>
</comment>
<keyword evidence="2" id="KW-1133">Transmembrane helix</keyword>
<organism evidence="3 4">
    <name type="scientific">Favolaschia claudopus</name>
    <dbReference type="NCBI Taxonomy" id="2862362"/>
    <lineage>
        <taxon>Eukaryota</taxon>
        <taxon>Fungi</taxon>
        <taxon>Dikarya</taxon>
        <taxon>Basidiomycota</taxon>
        <taxon>Agaricomycotina</taxon>
        <taxon>Agaricomycetes</taxon>
        <taxon>Agaricomycetidae</taxon>
        <taxon>Agaricales</taxon>
        <taxon>Marasmiineae</taxon>
        <taxon>Mycenaceae</taxon>
        <taxon>Favolaschia</taxon>
    </lineage>
</organism>
<keyword evidence="2" id="KW-0812">Transmembrane</keyword>